<dbReference type="AlphaFoldDB" id="A0A811U2R6"/>
<organism evidence="5 6">
    <name type="scientific">Ceratitis capitata</name>
    <name type="common">Mediterranean fruit fly</name>
    <name type="synonym">Tephritis capitata</name>
    <dbReference type="NCBI Taxonomy" id="7213"/>
    <lineage>
        <taxon>Eukaryota</taxon>
        <taxon>Metazoa</taxon>
        <taxon>Ecdysozoa</taxon>
        <taxon>Arthropoda</taxon>
        <taxon>Hexapoda</taxon>
        <taxon>Insecta</taxon>
        <taxon>Pterygota</taxon>
        <taxon>Neoptera</taxon>
        <taxon>Endopterygota</taxon>
        <taxon>Diptera</taxon>
        <taxon>Brachycera</taxon>
        <taxon>Muscomorpha</taxon>
        <taxon>Tephritoidea</taxon>
        <taxon>Tephritidae</taxon>
        <taxon>Ceratitis</taxon>
        <taxon>Ceratitis</taxon>
    </lineage>
</organism>
<evidence type="ECO:0000313" key="6">
    <source>
        <dbReference type="Proteomes" id="UP000606786"/>
    </source>
</evidence>
<dbReference type="InterPro" id="IPR001695">
    <property type="entry name" value="Lysyl_oxidase"/>
</dbReference>
<dbReference type="Pfam" id="PF00530">
    <property type="entry name" value="SRCR"/>
    <property type="match status" value="1"/>
</dbReference>
<comment type="caution">
    <text evidence="2">Lacks conserved residue(s) required for the propagation of feature annotation.</text>
</comment>
<dbReference type="Gene3D" id="3.10.250.10">
    <property type="entry name" value="SRCR-like domain"/>
    <property type="match status" value="1"/>
</dbReference>
<feature type="disulfide bond" evidence="2">
    <location>
        <begin position="125"/>
        <end position="135"/>
    </location>
</feature>
<dbReference type="GO" id="GO:0005507">
    <property type="term" value="F:copper ion binding"/>
    <property type="evidence" value="ECO:0007669"/>
    <property type="project" value="InterPro"/>
</dbReference>
<keyword evidence="3" id="KW-0732">Signal</keyword>
<evidence type="ECO:0000256" key="2">
    <source>
        <dbReference type="PROSITE-ProRule" id="PRU00196"/>
    </source>
</evidence>
<dbReference type="GO" id="GO:0004720">
    <property type="term" value="F:protein-lysine 6-oxidase activity"/>
    <property type="evidence" value="ECO:0007669"/>
    <property type="project" value="TreeGrafter"/>
</dbReference>
<dbReference type="GO" id="GO:0016020">
    <property type="term" value="C:membrane"/>
    <property type="evidence" value="ECO:0007669"/>
    <property type="project" value="InterPro"/>
</dbReference>
<proteinExistence type="predicted"/>
<dbReference type="PRINTS" id="PR00074">
    <property type="entry name" value="LYSYLOXIDASE"/>
</dbReference>
<dbReference type="PROSITE" id="PS50287">
    <property type="entry name" value="SRCR_2"/>
    <property type="match status" value="1"/>
</dbReference>
<evidence type="ECO:0000313" key="5">
    <source>
        <dbReference type="EMBL" id="CAD6993422.1"/>
    </source>
</evidence>
<dbReference type="InterPro" id="IPR050912">
    <property type="entry name" value="LOX-like_protein"/>
</dbReference>
<name>A0A811U2R6_CERCA</name>
<dbReference type="SUPFAM" id="SSF56487">
    <property type="entry name" value="SRCR-like"/>
    <property type="match status" value="1"/>
</dbReference>
<dbReference type="PRINTS" id="PR00258">
    <property type="entry name" value="SPERACTRCPTR"/>
</dbReference>
<protein>
    <submittedName>
        <fullName evidence="5">(Mediterranean fruit fly) hypothetical protein</fullName>
    </submittedName>
</protein>
<reference evidence="5" key="1">
    <citation type="submission" date="2020-11" db="EMBL/GenBank/DDBJ databases">
        <authorList>
            <person name="Whitehead M."/>
        </authorList>
    </citation>
    <scope>NUCLEOTIDE SEQUENCE</scope>
    <source>
        <strain evidence="5">EGII</strain>
    </source>
</reference>
<dbReference type="InterPro" id="IPR001190">
    <property type="entry name" value="SRCR"/>
</dbReference>
<evidence type="ECO:0000259" key="4">
    <source>
        <dbReference type="PROSITE" id="PS50287"/>
    </source>
</evidence>
<dbReference type="GO" id="GO:0005615">
    <property type="term" value="C:extracellular space"/>
    <property type="evidence" value="ECO:0007669"/>
    <property type="project" value="TreeGrafter"/>
</dbReference>
<feature type="chain" id="PRO_5032580953" evidence="3">
    <location>
        <begin position="27"/>
        <end position="373"/>
    </location>
</feature>
<comment type="caution">
    <text evidence="5">The sequence shown here is derived from an EMBL/GenBank/DDBJ whole genome shotgun (WGS) entry which is preliminary data.</text>
</comment>
<accession>A0A811U2R6</accession>
<dbReference type="Proteomes" id="UP000606786">
    <property type="component" value="Unassembled WGS sequence"/>
</dbReference>
<dbReference type="SMART" id="SM00202">
    <property type="entry name" value="SR"/>
    <property type="match status" value="1"/>
</dbReference>
<dbReference type="FunFam" id="3.10.250.10:FF:000008">
    <property type="entry name" value="Lysyl oxidase homolog 2"/>
    <property type="match status" value="1"/>
</dbReference>
<keyword evidence="6" id="KW-1185">Reference proteome</keyword>
<feature type="domain" description="SRCR" evidence="4">
    <location>
        <begin position="50"/>
        <end position="158"/>
    </location>
</feature>
<dbReference type="PANTHER" id="PTHR45817">
    <property type="entry name" value="LYSYL OXIDASE-LIKE-RELATED"/>
    <property type="match status" value="1"/>
</dbReference>
<sequence length="373" mass="42238">MQDTTLFTQLLTTFVIVLLLRNNENAEGSLACLVFFLMQTLDRKYQNMLVRIISNNPIRNPREGRVEVSFNRGAKWGTLCSSSWSFREGNVVCRQLGLGFAAMVNQTTTFGDSKSYPWAMIGTLCRGNEKRLSDCIRESTYPRNCTVGNKNVAVVRCVPQSADLTLGLRDIETSARLDLAPMTRLTCAMEENCVSAEAYIIRRTQPSAIRNLLRFTTKAENVGDADFSPYANYKDWEWHQCHQHYHSMNVFATFDVYDFSYRKVAQGHKASFCLMDTNCVPGVRPKYTCGNETQGISIGCADLYTANLDCQWVDVTGLPVNQYYILRVAINPEYKIGERNFENNGAECIIHYTGKPATTRITNCRRTPLSFNV</sequence>
<keyword evidence="1 2" id="KW-1015">Disulfide bond</keyword>
<evidence type="ECO:0000256" key="3">
    <source>
        <dbReference type="SAM" id="SignalP"/>
    </source>
</evidence>
<dbReference type="OrthoDB" id="547291at2759"/>
<gene>
    <name evidence="5" type="ORF">CCAP1982_LOCUS2237</name>
</gene>
<feature type="signal peptide" evidence="3">
    <location>
        <begin position="1"/>
        <end position="26"/>
    </location>
</feature>
<dbReference type="PANTHER" id="PTHR45817:SF4">
    <property type="entry name" value="LYSYL OXIDASE-LIKE-RELATED"/>
    <property type="match status" value="1"/>
</dbReference>
<dbReference type="InterPro" id="IPR036772">
    <property type="entry name" value="SRCR-like_dom_sf"/>
</dbReference>
<evidence type="ECO:0000256" key="1">
    <source>
        <dbReference type="ARBA" id="ARBA00023157"/>
    </source>
</evidence>
<dbReference type="EMBL" id="CAJHJT010000001">
    <property type="protein sequence ID" value="CAD6993422.1"/>
    <property type="molecule type" value="Genomic_DNA"/>
</dbReference>
<dbReference type="Pfam" id="PF01186">
    <property type="entry name" value="Lysyl_oxidase"/>
    <property type="match status" value="1"/>
</dbReference>